<dbReference type="InterPro" id="IPR050557">
    <property type="entry name" value="RTX_toxin/Mannuronan_C5-epim"/>
</dbReference>
<feature type="compositionally biased region" description="Acidic residues" evidence="3">
    <location>
        <begin position="200"/>
        <end position="212"/>
    </location>
</feature>
<reference evidence="6" key="1">
    <citation type="submission" date="2017-09" db="EMBL/GenBank/DDBJ databases">
        <authorList>
            <person name="Regsiter A."/>
            <person name="William W."/>
        </authorList>
    </citation>
    <scope>NUCLEOTIDE SEQUENCE [LARGE SCALE GENOMIC DNA]</scope>
    <source>
        <strain evidence="6">500-1</strain>
    </source>
</reference>
<name>A0A2C8F9J4_9BACT</name>
<dbReference type="InterPro" id="IPR011049">
    <property type="entry name" value="Serralysin-like_metalloprot_C"/>
</dbReference>
<sequence length="754" mass="78367">MPESNTSIGIVTIAHGSATAQGDDGVRQLTTDSPVYADDIITTGANGSAVEIRFNDGAILSQGPNSHIAIDEYIYDPADSNGEMVIKLFEGTIRSVTGEIVDANPEGFSIETPLATIGIRGTTTGHIVGPDGLEQHVVIDFVDKPVVITPTDGGPLRLIAQDGLGVTAAQGSIGEVAPAPAGLLASFEQLSSESLQESPPSEDDQDGEDEFQDNDKPADDGQPDATGEAPDTPTQPMSLTTPGVMGQAETPSTPPAFPQMTQAVDQVAPAATSLAQTTTVVDATSEQDDIDTPVVSPESTPGVQRTIDLSDVGADLTISLASDSTGFYEETGDPSTRTGLDSNIVNAIGSETNANNMTGDERGNTLTGGEQLDTINGNAGDDTISGNGGGDNLDGGDDTDTLSYAGLNASVDVDLSTQSADYTINSIDYQDTVSNFENVIGSAHDDTLWGDNGDNTLFGQAGNDTLWGGNSGVDRLYGGDGDDLFKFHNNLQGTVDGGDDTDSLLVWSSGSYDLQGITEITDVEQILFQTAAASAEVTMEYADFEEFGDNDGLHVDSMQNSTNETVVFTVNSASGEDASMDLSDTTFGTFWTNGSGTVKLSGGDGNDTITGTSRSDTIFGNAGNDTIIGGEDGDVITGGAGADIFRYEDTDEGGDTINDFNSAQGDTFAFNADDFEAVTETGQLDASHFKEVSTGYEDDGSTGLDSEDQHYVYFNDGSAFHLYYDEDGNGGESGTLIATFDSDVGLDHTDITIV</sequence>
<feature type="compositionally biased region" description="Polar residues" evidence="3">
    <location>
        <begin position="232"/>
        <end position="241"/>
    </location>
</feature>
<dbReference type="PRINTS" id="PR00313">
    <property type="entry name" value="CABNDNGRPT"/>
</dbReference>
<protein>
    <recommendedName>
        <fullName evidence="4">FecR protein domain-containing protein</fullName>
    </recommendedName>
</protein>
<dbReference type="EMBL" id="LT907975">
    <property type="protein sequence ID" value="SOB59099.1"/>
    <property type="molecule type" value="Genomic_DNA"/>
</dbReference>
<dbReference type="PANTHER" id="PTHR38340">
    <property type="entry name" value="S-LAYER PROTEIN"/>
    <property type="match status" value="1"/>
</dbReference>
<dbReference type="AlphaFoldDB" id="A0A2C8F9J4"/>
<feature type="compositionally biased region" description="Polar residues" evidence="3">
    <location>
        <begin position="351"/>
        <end position="377"/>
    </location>
</feature>
<organism evidence="5 6">
    <name type="scientific">Pseudodesulfovibrio profundus</name>
    <dbReference type="NCBI Taxonomy" id="57320"/>
    <lineage>
        <taxon>Bacteria</taxon>
        <taxon>Pseudomonadati</taxon>
        <taxon>Thermodesulfobacteriota</taxon>
        <taxon>Desulfovibrionia</taxon>
        <taxon>Desulfovibrionales</taxon>
        <taxon>Desulfovibrionaceae</taxon>
    </lineage>
</organism>
<dbReference type="Gene3D" id="2.150.10.10">
    <property type="entry name" value="Serralysin-like metalloprotease, C-terminal"/>
    <property type="match status" value="2"/>
</dbReference>
<evidence type="ECO:0000313" key="5">
    <source>
        <dbReference type="EMBL" id="SOB59099.1"/>
    </source>
</evidence>
<keyword evidence="6" id="KW-1185">Reference proteome</keyword>
<dbReference type="KEGG" id="pprf:DPRO_2195"/>
<comment type="subcellular location">
    <subcellularLocation>
        <location evidence="1">Secreted</location>
    </subcellularLocation>
</comment>
<feature type="domain" description="FecR protein" evidence="4">
    <location>
        <begin position="41"/>
        <end position="124"/>
    </location>
</feature>
<evidence type="ECO:0000256" key="1">
    <source>
        <dbReference type="ARBA" id="ARBA00004613"/>
    </source>
</evidence>
<dbReference type="Pfam" id="PF04773">
    <property type="entry name" value="FecR"/>
    <property type="match status" value="1"/>
</dbReference>
<dbReference type="PANTHER" id="PTHR38340:SF1">
    <property type="entry name" value="S-LAYER PROTEIN"/>
    <property type="match status" value="1"/>
</dbReference>
<dbReference type="Proteomes" id="UP000219215">
    <property type="component" value="Chromosome DPRO"/>
</dbReference>
<feature type="region of interest" description="Disordered" evidence="3">
    <location>
        <begin position="190"/>
        <end position="258"/>
    </location>
</feature>
<dbReference type="InterPro" id="IPR006860">
    <property type="entry name" value="FecR"/>
</dbReference>
<dbReference type="InterPro" id="IPR018511">
    <property type="entry name" value="Hemolysin-typ_Ca-bd_CS"/>
</dbReference>
<evidence type="ECO:0000313" key="6">
    <source>
        <dbReference type="Proteomes" id="UP000219215"/>
    </source>
</evidence>
<feature type="region of interest" description="Disordered" evidence="3">
    <location>
        <begin position="351"/>
        <end position="397"/>
    </location>
</feature>
<feature type="compositionally biased region" description="Low complexity" evidence="3">
    <location>
        <begin position="190"/>
        <end position="199"/>
    </location>
</feature>
<accession>A0A2C8F9J4</accession>
<evidence type="ECO:0000256" key="2">
    <source>
        <dbReference type="ARBA" id="ARBA00022525"/>
    </source>
</evidence>
<proteinExistence type="predicted"/>
<dbReference type="Pfam" id="PF00353">
    <property type="entry name" value="HemolysinCabind"/>
    <property type="match status" value="3"/>
</dbReference>
<evidence type="ECO:0000259" key="4">
    <source>
        <dbReference type="Pfam" id="PF04773"/>
    </source>
</evidence>
<dbReference type="GO" id="GO:0005509">
    <property type="term" value="F:calcium ion binding"/>
    <property type="evidence" value="ECO:0007669"/>
    <property type="project" value="InterPro"/>
</dbReference>
<dbReference type="RefSeq" id="WP_097012018.1">
    <property type="nucleotide sequence ID" value="NZ_LT907975.1"/>
</dbReference>
<evidence type="ECO:0000256" key="3">
    <source>
        <dbReference type="SAM" id="MobiDB-lite"/>
    </source>
</evidence>
<dbReference type="PROSITE" id="PS00330">
    <property type="entry name" value="HEMOLYSIN_CALCIUM"/>
    <property type="match status" value="2"/>
</dbReference>
<feature type="region of interest" description="Disordered" evidence="3">
    <location>
        <begin position="283"/>
        <end position="303"/>
    </location>
</feature>
<dbReference type="SUPFAM" id="SSF51120">
    <property type="entry name" value="beta-Roll"/>
    <property type="match status" value="3"/>
</dbReference>
<dbReference type="OrthoDB" id="5444704at2"/>
<dbReference type="InterPro" id="IPR001343">
    <property type="entry name" value="Hemolysn_Ca-bd"/>
</dbReference>
<dbReference type="GO" id="GO:0005576">
    <property type="term" value="C:extracellular region"/>
    <property type="evidence" value="ECO:0007669"/>
    <property type="project" value="UniProtKB-SubCell"/>
</dbReference>
<keyword evidence="2" id="KW-0964">Secreted</keyword>
<gene>
    <name evidence="5" type="ORF">DPRO_2195</name>
</gene>